<dbReference type="GO" id="GO:0004806">
    <property type="term" value="F:triacylglycerol lipase activity"/>
    <property type="evidence" value="ECO:0007669"/>
    <property type="project" value="InterPro"/>
</dbReference>
<protein>
    <submittedName>
        <fullName evidence="1">Secretory lipase</fullName>
    </submittedName>
</protein>
<dbReference type="GO" id="GO:0016042">
    <property type="term" value="P:lipid catabolic process"/>
    <property type="evidence" value="ECO:0007669"/>
    <property type="project" value="InterPro"/>
</dbReference>
<name>A0A024JX70_9MYCO</name>
<dbReference type="HOGENOM" id="CLU_029538_5_0_11"/>
<dbReference type="InterPro" id="IPR005152">
    <property type="entry name" value="Lipase_secreted"/>
</dbReference>
<sequence length="456" mass="49023">MPDGLEGIGELVELGNLAGSDGAEWIGRPPHEELRPKARPLLPADDPFYQPPSGFQHAAPGTVLRSRDVELAFLGLIPQSVSAVQLLYRTTDMNGAPEACVTTVLIPSERVVGQNTPLLSYQCAIDAMSARCFPSYALRRRSKALGSIAQLELFLVAAALAEGWVVSVPDHEGLLGMWGAPYEPGYRTLDGVRAAMNSDRIPTSTSAPIGLWGYSGGGLASAWAAEMCADYAPELDIVGAVLGSPVGDLGHTFRRLNGGVFAGLPALVVAALAHVYPDLDRVIKEHTNDEGRALLDRLEKMTTVGAIVRMAGKNMGDYLDEPLEDILSTPEVSHVFDSIKLGVATPAPPVLIVQAVYDYLIDVHDIDALADAYSAGGASVTYHRDAFNEHALLHPLSAPMTLRWLTDRFAGRPINDHLVRTVWPTAFNPMTYAGMVRLGVIAAKVLTGRKIRRRPL</sequence>
<accession>A0A024JX70</accession>
<dbReference type="PANTHER" id="PTHR34853">
    <property type="match status" value="1"/>
</dbReference>
<dbReference type="SUPFAM" id="SSF53474">
    <property type="entry name" value="alpha/beta-Hydrolases"/>
    <property type="match status" value="1"/>
</dbReference>
<dbReference type="Pfam" id="PF03583">
    <property type="entry name" value="LIP"/>
    <property type="match status" value="1"/>
</dbReference>
<dbReference type="PANTHER" id="PTHR34853:SF1">
    <property type="entry name" value="LIPASE 5"/>
    <property type="match status" value="1"/>
</dbReference>
<dbReference type="Gene3D" id="3.40.50.1820">
    <property type="entry name" value="alpha/beta hydrolase"/>
    <property type="match status" value="1"/>
</dbReference>
<dbReference type="eggNOG" id="COG1073">
    <property type="taxonomic scope" value="Bacteria"/>
</dbReference>
<organism evidence="1">
    <name type="scientific">Mycobacterium triplex</name>
    <dbReference type="NCBI Taxonomy" id="47839"/>
    <lineage>
        <taxon>Bacteria</taxon>
        <taxon>Bacillati</taxon>
        <taxon>Actinomycetota</taxon>
        <taxon>Actinomycetes</taxon>
        <taxon>Mycobacteriales</taxon>
        <taxon>Mycobacteriaceae</taxon>
        <taxon>Mycobacterium</taxon>
        <taxon>Mycobacterium simiae complex</taxon>
    </lineage>
</organism>
<reference evidence="1" key="2">
    <citation type="submission" date="2014-04" db="EMBL/GenBank/DDBJ databases">
        <authorList>
            <person name="Urmite Genomes U."/>
        </authorList>
    </citation>
    <scope>NUCLEOTIDE SEQUENCE</scope>
    <source>
        <strain evidence="1">DSM 44626</strain>
    </source>
</reference>
<dbReference type="STRING" id="47839.BN973_02795"/>
<proteinExistence type="predicted"/>
<dbReference type="PIRSF" id="PIRSF029171">
    <property type="entry name" value="Esterase_LipA"/>
    <property type="match status" value="1"/>
</dbReference>
<gene>
    <name evidence="1" type="ORF">BN973_02795</name>
</gene>
<dbReference type="AlphaFoldDB" id="A0A024JX70"/>
<dbReference type="Gene3D" id="1.10.260.130">
    <property type="match status" value="1"/>
</dbReference>
<reference evidence="1" key="1">
    <citation type="journal article" date="2014" name="Genome Announc.">
        <title>Draft Genome Sequence of Mycobacterium triplex DSM 44626.</title>
        <authorList>
            <person name="Sassi M."/>
            <person name="Croce O."/>
            <person name="Robert C."/>
            <person name="Raoult D."/>
            <person name="Drancourt M."/>
        </authorList>
    </citation>
    <scope>NUCLEOTIDE SEQUENCE [LARGE SCALE GENOMIC DNA]</scope>
    <source>
        <strain evidence="1">DSM 44626</strain>
    </source>
</reference>
<dbReference type="Proteomes" id="UP000028880">
    <property type="component" value="Unassembled WGS sequence"/>
</dbReference>
<evidence type="ECO:0000313" key="1">
    <source>
        <dbReference type="EMBL" id="CDO88430.1"/>
    </source>
</evidence>
<dbReference type="EMBL" id="HG964446">
    <property type="protein sequence ID" value="CDO88430.1"/>
    <property type="molecule type" value="Genomic_DNA"/>
</dbReference>
<dbReference type="InterPro" id="IPR029058">
    <property type="entry name" value="AB_hydrolase_fold"/>
</dbReference>